<feature type="signal peptide" evidence="2">
    <location>
        <begin position="1"/>
        <end position="22"/>
    </location>
</feature>
<proteinExistence type="predicted"/>
<dbReference type="AlphaFoldDB" id="A0A4V6D870"/>
<keyword evidence="4" id="KW-1185">Reference proteome</keyword>
<dbReference type="Proteomes" id="UP000298652">
    <property type="component" value="Chromosome 4"/>
</dbReference>
<feature type="compositionally biased region" description="Low complexity" evidence="1">
    <location>
        <begin position="26"/>
        <end position="44"/>
    </location>
</feature>
<protein>
    <recommendedName>
        <fullName evidence="5">Secreted protein</fullName>
    </recommendedName>
</protein>
<evidence type="ECO:0000313" key="3">
    <source>
        <dbReference type="EMBL" id="TKW20936.1"/>
    </source>
</evidence>
<evidence type="ECO:0008006" key="5">
    <source>
        <dbReference type="Google" id="ProtNLM"/>
    </source>
</evidence>
<evidence type="ECO:0000313" key="4">
    <source>
        <dbReference type="Proteomes" id="UP000298652"/>
    </source>
</evidence>
<feature type="region of interest" description="Disordered" evidence="1">
    <location>
        <begin position="24"/>
        <end position="64"/>
    </location>
</feature>
<gene>
    <name evidence="3" type="ORF">SEVIR_4G195501v2</name>
</gene>
<dbReference type="EMBL" id="CM016555">
    <property type="protein sequence ID" value="TKW20936.1"/>
    <property type="molecule type" value="Genomic_DNA"/>
</dbReference>
<sequence>MPAARSSAFWNLLFSLMPVSLDRRGGSSPLAGSSSRSGRLVGVPTDCQPSSMMTNLGGGDEAAEPGLDALLDDVLVEGVQVHQPK</sequence>
<evidence type="ECO:0000256" key="1">
    <source>
        <dbReference type="SAM" id="MobiDB-lite"/>
    </source>
</evidence>
<name>A0A4V6D870_SETVI</name>
<feature type="chain" id="PRO_5020389457" description="Secreted protein" evidence="2">
    <location>
        <begin position="23"/>
        <end position="85"/>
    </location>
</feature>
<keyword evidence="2" id="KW-0732">Signal</keyword>
<evidence type="ECO:0000256" key="2">
    <source>
        <dbReference type="SAM" id="SignalP"/>
    </source>
</evidence>
<accession>A0A4V6D870</accession>
<dbReference type="Gramene" id="TKW20936">
    <property type="protein sequence ID" value="TKW20936"/>
    <property type="gene ID" value="SEVIR_4G195501v2"/>
</dbReference>
<reference evidence="3" key="1">
    <citation type="submission" date="2019-03" db="EMBL/GenBank/DDBJ databases">
        <title>WGS assembly of Setaria viridis.</title>
        <authorList>
            <person name="Huang P."/>
            <person name="Jenkins J."/>
            <person name="Grimwood J."/>
            <person name="Barry K."/>
            <person name="Healey A."/>
            <person name="Mamidi S."/>
            <person name="Sreedasyam A."/>
            <person name="Shu S."/>
            <person name="Feldman M."/>
            <person name="Wu J."/>
            <person name="Yu Y."/>
            <person name="Chen C."/>
            <person name="Johnson J."/>
            <person name="Rokhsar D."/>
            <person name="Baxter I."/>
            <person name="Schmutz J."/>
            <person name="Brutnell T."/>
            <person name="Kellogg E."/>
        </authorList>
    </citation>
    <scope>NUCLEOTIDE SEQUENCE [LARGE SCALE GENOMIC DNA]</scope>
</reference>
<organism evidence="3 4">
    <name type="scientific">Setaria viridis</name>
    <name type="common">Green bristlegrass</name>
    <name type="synonym">Setaria italica subsp. viridis</name>
    <dbReference type="NCBI Taxonomy" id="4556"/>
    <lineage>
        <taxon>Eukaryota</taxon>
        <taxon>Viridiplantae</taxon>
        <taxon>Streptophyta</taxon>
        <taxon>Embryophyta</taxon>
        <taxon>Tracheophyta</taxon>
        <taxon>Spermatophyta</taxon>
        <taxon>Magnoliopsida</taxon>
        <taxon>Liliopsida</taxon>
        <taxon>Poales</taxon>
        <taxon>Poaceae</taxon>
        <taxon>PACMAD clade</taxon>
        <taxon>Panicoideae</taxon>
        <taxon>Panicodae</taxon>
        <taxon>Paniceae</taxon>
        <taxon>Cenchrinae</taxon>
        <taxon>Setaria</taxon>
    </lineage>
</organism>